<dbReference type="STRING" id="1391654.AKJ09_09215"/>
<dbReference type="AlphaFoldDB" id="A0A0K1QA54"/>
<accession>A0A0K1QA54</accession>
<proteinExistence type="predicted"/>
<evidence type="ECO:0000313" key="1">
    <source>
        <dbReference type="EMBL" id="AKV02552.1"/>
    </source>
</evidence>
<sequence length="128" mass="13683">MGPWRPTSPFRPAVPHLRASLGVQSERFLRVEACFPRRFVLDLLIHAKLRTQPSAQGGRLQTRHHGGFHASRTILDGVGGRGCGGDGRLFFVQSRRVGDGGADARRVVGAAASASDRCSAAGRVSPGR</sequence>
<evidence type="ECO:0000313" key="2">
    <source>
        <dbReference type="Proteomes" id="UP000064967"/>
    </source>
</evidence>
<dbReference type="Proteomes" id="UP000064967">
    <property type="component" value="Chromosome"/>
</dbReference>
<gene>
    <name evidence="1" type="ORF">AKJ09_09215</name>
</gene>
<protein>
    <submittedName>
        <fullName evidence="1">Uncharacterized protein</fullName>
    </submittedName>
</protein>
<name>A0A0K1QA54_9BACT</name>
<keyword evidence="2" id="KW-1185">Reference proteome</keyword>
<organism evidence="1 2">
    <name type="scientific">Labilithrix luteola</name>
    <dbReference type="NCBI Taxonomy" id="1391654"/>
    <lineage>
        <taxon>Bacteria</taxon>
        <taxon>Pseudomonadati</taxon>
        <taxon>Myxococcota</taxon>
        <taxon>Polyangia</taxon>
        <taxon>Polyangiales</taxon>
        <taxon>Labilitrichaceae</taxon>
        <taxon>Labilithrix</taxon>
    </lineage>
</organism>
<reference evidence="1 2" key="1">
    <citation type="submission" date="2015-08" db="EMBL/GenBank/DDBJ databases">
        <authorList>
            <person name="Babu N.S."/>
            <person name="Beckwith C.J."/>
            <person name="Beseler K.G."/>
            <person name="Brison A."/>
            <person name="Carone J.V."/>
            <person name="Caskin T.P."/>
            <person name="Diamond M."/>
            <person name="Durham M.E."/>
            <person name="Foxe J.M."/>
            <person name="Go M."/>
            <person name="Henderson B.A."/>
            <person name="Jones I.B."/>
            <person name="McGettigan J.A."/>
            <person name="Micheletti S.J."/>
            <person name="Nasrallah M.E."/>
            <person name="Ortiz D."/>
            <person name="Piller C.R."/>
            <person name="Privatt S.R."/>
            <person name="Schneider S.L."/>
            <person name="Sharp S."/>
            <person name="Smith T.C."/>
            <person name="Stanton J.D."/>
            <person name="Ullery H.E."/>
            <person name="Wilson R.J."/>
            <person name="Serrano M.G."/>
            <person name="Buck G."/>
            <person name="Lee V."/>
            <person name="Wang Y."/>
            <person name="Carvalho R."/>
            <person name="Voegtly L."/>
            <person name="Shi R."/>
            <person name="Duckworth R."/>
            <person name="Johnson A."/>
            <person name="Loviza R."/>
            <person name="Walstead R."/>
            <person name="Shah Z."/>
            <person name="Kiflezghi M."/>
            <person name="Wade K."/>
            <person name="Ball S.L."/>
            <person name="Bradley K.W."/>
            <person name="Asai D.J."/>
            <person name="Bowman C.A."/>
            <person name="Russell D.A."/>
            <person name="Pope W.H."/>
            <person name="Jacobs-Sera D."/>
            <person name="Hendrix R.W."/>
            <person name="Hatfull G.F."/>
        </authorList>
    </citation>
    <scope>NUCLEOTIDE SEQUENCE [LARGE SCALE GENOMIC DNA]</scope>
    <source>
        <strain evidence="1 2">DSM 27648</strain>
    </source>
</reference>
<dbReference type="KEGG" id="llu:AKJ09_09215"/>
<dbReference type="EMBL" id="CP012333">
    <property type="protein sequence ID" value="AKV02552.1"/>
    <property type="molecule type" value="Genomic_DNA"/>
</dbReference>